<dbReference type="Proteomes" id="UP000427842">
    <property type="component" value="Unassembled WGS sequence"/>
</dbReference>
<evidence type="ECO:0000313" key="1">
    <source>
        <dbReference type="EMBL" id="KAB8122500.1"/>
    </source>
</evidence>
<dbReference type="EMBL" id="QYAZ01000002">
    <property type="protein sequence ID" value="KAB8122500.1"/>
    <property type="molecule type" value="Genomic_DNA"/>
</dbReference>
<keyword evidence="2" id="KW-1185">Reference proteome</keyword>
<accession>A0ABQ6VSZ8</accession>
<name>A0ABQ6VSZ8_9PROT</name>
<evidence type="ECO:0000313" key="2">
    <source>
        <dbReference type="Proteomes" id="UP000427842"/>
    </source>
</evidence>
<organism evidence="1 2">
    <name type="scientific">Komagataeibacter medellinensis</name>
    <dbReference type="NCBI Taxonomy" id="1177712"/>
    <lineage>
        <taxon>Bacteria</taxon>
        <taxon>Pseudomonadati</taxon>
        <taxon>Pseudomonadota</taxon>
        <taxon>Alphaproteobacteria</taxon>
        <taxon>Acetobacterales</taxon>
        <taxon>Acetobacteraceae</taxon>
        <taxon>Komagataeibacter</taxon>
    </lineage>
</organism>
<protein>
    <submittedName>
        <fullName evidence="1">Uncharacterized protein</fullName>
    </submittedName>
</protein>
<proteinExistence type="predicted"/>
<reference evidence="1 2" key="1">
    <citation type="submission" date="2018-09" db="EMBL/GenBank/DDBJ databases">
        <title>Genome sequence and characterization of the bcs clusters for the production of nanocellulose from the low pH resistant strain Komagataeibacter medellinensis ID13488.</title>
        <authorList>
            <person name="Hernandez-Arriaga A.M."/>
            <person name="Del Cerro C."/>
            <person name="Urbina L."/>
            <person name="Eceiza A."/>
            <person name="Retegi A."/>
            <person name="Prieto M.A."/>
        </authorList>
    </citation>
    <scope>NUCLEOTIDE SEQUENCE [LARGE SCALE GENOMIC DNA]</scope>
    <source>
        <strain evidence="1 2">ID13488</strain>
    </source>
</reference>
<comment type="caution">
    <text evidence="1">The sequence shown here is derived from an EMBL/GenBank/DDBJ whole genome shotgun (WGS) entry which is preliminary data.</text>
</comment>
<gene>
    <name evidence="1" type="ORF">D3W54_15075</name>
</gene>
<sequence>MPQTAHTLPAERARVATILRADRRARLLARDVAAGLKPDMGTDGPAATARVVQATRMELAPHTAPQPVRRVLDTCMPDRLFHRANAALTPDQHAAALRFRATWRRAVRSGRLVQRYSPLTGAGGGVALEDSEASVHARRQLDRAHALLTPARWRVVCAVCALDEAPGTRLRTLHRALDVLHEKW</sequence>
<dbReference type="RefSeq" id="WP_153472490.1">
    <property type="nucleotide sequence ID" value="NZ_QYAZ01000002.1"/>
</dbReference>